<reference evidence="1 2" key="1">
    <citation type="submission" date="2019-05" db="EMBL/GenBank/DDBJ databases">
        <title>The Complete Genome Sequence of the n-alkane-degrading Desulfoglaeba alkanexedens ALDC reveals multiple alkylsuccinate synthase gene clusters.</title>
        <authorList>
            <person name="Callaghan A.V."/>
            <person name="Davidova I.A."/>
            <person name="Duncan K.E."/>
            <person name="Morris B."/>
            <person name="McInerney M.J."/>
        </authorList>
    </citation>
    <scope>NUCLEOTIDE SEQUENCE [LARGE SCALE GENOMIC DNA]</scope>
    <source>
        <strain evidence="1 2">ALDC</strain>
    </source>
</reference>
<protein>
    <submittedName>
        <fullName evidence="1">DUF4258 domain-containing protein</fullName>
    </submittedName>
</protein>
<keyword evidence="2" id="KW-1185">Reference proteome</keyword>
<sequence>MEQVLTAPEVIETDPVDPDLEHRLARIAEFVNRVLRVIVNAKKRPPHVVTAFFDRRRTTQ</sequence>
<dbReference type="OrthoDB" id="9181470at2"/>
<dbReference type="KEGG" id="dax:FDQ92_08425"/>
<evidence type="ECO:0000313" key="1">
    <source>
        <dbReference type="EMBL" id="QCQ22181.1"/>
    </source>
</evidence>
<reference evidence="1 2" key="2">
    <citation type="submission" date="2019-05" db="EMBL/GenBank/DDBJ databases">
        <authorList>
            <person name="Suflita J.M."/>
            <person name="Marks C.R."/>
        </authorList>
    </citation>
    <scope>NUCLEOTIDE SEQUENCE [LARGE SCALE GENOMIC DNA]</scope>
    <source>
        <strain evidence="1 2">ALDC</strain>
    </source>
</reference>
<accession>A0A4V1ERM7</accession>
<dbReference type="Pfam" id="PF14076">
    <property type="entry name" value="DUF4258"/>
    <property type="match status" value="1"/>
</dbReference>
<evidence type="ECO:0000313" key="2">
    <source>
        <dbReference type="Proteomes" id="UP000298602"/>
    </source>
</evidence>
<proteinExistence type="predicted"/>
<dbReference type="InterPro" id="IPR025354">
    <property type="entry name" value="DUF4258"/>
</dbReference>
<dbReference type="Proteomes" id="UP000298602">
    <property type="component" value="Chromosome"/>
</dbReference>
<name>A0A4V1ERM7_9BACT</name>
<dbReference type="AlphaFoldDB" id="A0A4V1ERM7"/>
<gene>
    <name evidence="1" type="ORF">FDQ92_08425</name>
</gene>
<dbReference type="EMBL" id="CP040098">
    <property type="protein sequence ID" value="QCQ22181.1"/>
    <property type="molecule type" value="Genomic_DNA"/>
</dbReference>
<organism evidence="1 2">
    <name type="scientific">Desulfoglaeba alkanexedens ALDC</name>
    <dbReference type="NCBI Taxonomy" id="980445"/>
    <lineage>
        <taxon>Bacteria</taxon>
        <taxon>Pseudomonadati</taxon>
        <taxon>Thermodesulfobacteriota</taxon>
        <taxon>Syntrophobacteria</taxon>
        <taxon>Syntrophobacterales</taxon>
        <taxon>Syntrophobacteraceae</taxon>
        <taxon>Desulfoglaeba</taxon>
    </lineage>
</organism>